<keyword evidence="3 7" id="KW-0489">Methyltransferase</keyword>
<dbReference type="InterPro" id="IPR002941">
    <property type="entry name" value="DNA_methylase_N4/N6"/>
</dbReference>
<dbReference type="Gene3D" id="3.40.50.150">
    <property type="entry name" value="Vaccinia Virus protein VP39"/>
    <property type="match status" value="2"/>
</dbReference>
<dbReference type="STRING" id="1034808.GIG_00832"/>
<dbReference type="GO" id="GO:0009307">
    <property type="term" value="P:DNA restriction-modification system"/>
    <property type="evidence" value="ECO:0007669"/>
    <property type="project" value="UniProtKB-KW"/>
</dbReference>
<dbReference type="InterPro" id="IPR001525">
    <property type="entry name" value="C5_MeTfrase"/>
</dbReference>
<dbReference type="Pfam" id="PF00145">
    <property type="entry name" value="DNA_methylase"/>
    <property type="match status" value="1"/>
</dbReference>
<dbReference type="Proteomes" id="UP000005055">
    <property type="component" value="Unassembled WGS sequence"/>
</dbReference>
<dbReference type="GO" id="GO:0003677">
    <property type="term" value="F:DNA binding"/>
    <property type="evidence" value="ECO:0007669"/>
    <property type="project" value="InterPro"/>
</dbReference>
<dbReference type="GO" id="GO:0003886">
    <property type="term" value="F:DNA (cytosine-5-)-methyltransferase activity"/>
    <property type="evidence" value="ECO:0007669"/>
    <property type="project" value="UniProtKB-EC"/>
</dbReference>
<proteinExistence type="inferred from homology"/>
<dbReference type="GO" id="GO:0008170">
    <property type="term" value="F:N-methyltransferase activity"/>
    <property type="evidence" value="ECO:0007669"/>
    <property type="project" value="InterPro"/>
</dbReference>
<evidence type="ECO:0000256" key="5">
    <source>
        <dbReference type="ARBA" id="ARBA00022691"/>
    </source>
</evidence>
<dbReference type="PROSITE" id="PS51679">
    <property type="entry name" value="SAM_MT_C5"/>
    <property type="match status" value="1"/>
</dbReference>
<name>F9QCL0_9BACT</name>
<dbReference type="PROSITE" id="PS00095">
    <property type="entry name" value="C5_MTASE_2"/>
    <property type="match status" value="1"/>
</dbReference>
<comment type="caution">
    <text evidence="9">The sequence shown here is derived from an EMBL/GenBank/DDBJ whole genome shotgun (WGS) entry which is preliminary data.</text>
</comment>
<dbReference type="InterPro" id="IPR029063">
    <property type="entry name" value="SAM-dependent_MTases_sf"/>
</dbReference>
<evidence type="ECO:0000256" key="2">
    <source>
        <dbReference type="ARBA" id="ARBA00011975"/>
    </source>
</evidence>
<evidence type="ECO:0000256" key="1">
    <source>
        <dbReference type="ARBA" id="ARBA00006594"/>
    </source>
</evidence>
<evidence type="ECO:0000256" key="3">
    <source>
        <dbReference type="ARBA" id="ARBA00022603"/>
    </source>
</evidence>
<reference evidence="9 10" key="1">
    <citation type="journal article" date="2011" name="J. Bacteriol.">
        <title>Genome Sequence of Duck Pathogen Mycoplasma anatis Strain 1340.</title>
        <authorList>
            <person name="Guo Z."/>
            <person name="Chen P."/>
            <person name="Ren P."/>
            <person name="Kuang S."/>
            <person name="Zhou Z."/>
            <person name="Li Z."/>
            <person name="Liu M."/>
            <person name="Shi D."/>
            <person name="Xiao Y."/>
            <person name="Wang X."/>
            <person name="Zhou R."/>
            <person name="Jin H."/>
            <person name="Bi D."/>
        </authorList>
    </citation>
    <scope>NUCLEOTIDE SEQUENCE [LARGE SCALE GENOMIC DNA]</scope>
    <source>
        <strain evidence="9 10">1340</strain>
    </source>
</reference>
<dbReference type="eggNOG" id="COG0270">
    <property type="taxonomic scope" value="Bacteria"/>
</dbReference>
<keyword evidence="10" id="KW-1185">Reference proteome</keyword>
<dbReference type="NCBIfam" id="TIGR00675">
    <property type="entry name" value="dcm"/>
    <property type="match status" value="1"/>
</dbReference>
<dbReference type="PROSITE" id="PS00092">
    <property type="entry name" value="N6_MTASE"/>
    <property type="match status" value="1"/>
</dbReference>
<comment type="similarity">
    <text evidence="1">Belongs to the N(4)/N(6)-methyltransferase family.</text>
</comment>
<dbReference type="SUPFAM" id="SSF53335">
    <property type="entry name" value="S-adenosyl-L-methionine-dependent methyltransferases"/>
    <property type="match status" value="2"/>
</dbReference>
<keyword evidence="4 7" id="KW-0808">Transferase</keyword>
<keyword evidence="5 7" id="KW-0949">S-adenosyl-L-methionine</keyword>
<protein>
    <recommendedName>
        <fullName evidence="2">DNA (cytosine-5-)-methyltransferase</fullName>
        <ecNumber evidence="2">2.1.1.37</ecNumber>
    </recommendedName>
</protein>
<gene>
    <name evidence="9" type="ORF">GIG_00832</name>
</gene>
<dbReference type="EMBL" id="AFVJ01000005">
    <property type="protein sequence ID" value="EGS29506.1"/>
    <property type="molecule type" value="Genomic_DNA"/>
</dbReference>
<dbReference type="EC" id="2.1.1.37" evidence="2"/>
<dbReference type="InterPro" id="IPR002052">
    <property type="entry name" value="DNA_methylase_N6_adenine_CS"/>
</dbReference>
<evidence type="ECO:0000313" key="9">
    <source>
        <dbReference type="EMBL" id="EGS29506.1"/>
    </source>
</evidence>
<dbReference type="InterPro" id="IPR001091">
    <property type="entry name" value="RM_Methyltransferase"/>
</dbReference>
<dbReference type="AlphaFoldDB" id="F9QCL0"/>
<sequence length="600" mass="69020">MNKKFLILDLFCGAGGISVGLEQISNFKSVIGLDFNKQALETYKFNHKDAIGIHGDITLKEVKERIINLSKEKGINMIVGGPSCQGFSNKGKMLGLNDPRNYLFKEYVEIVKHVKPKLFILENVKGMISSENGYFINEIVKSFEELGYKISYKVLNAADFGVPQNRERTILIGSLDFHFNFRILDEFKTKTPTVYEAISDLSYLNSGEGEEISDYINEPVSYYQKLMRKNSLKLYNHKATNHSKHALYKLSLIPPEKGKEFLPKELLGKQKFKTTWTRLEWNEPSPTIDTRFDTPSNGKNTHPILNRAITPREAARLQSFPDDFIFTGTKTSVCTQIGNAVPPLLAKAIGLGIIKAYSLASDKYEIDNCTIYNEDAYLIYDTLLKNNIKVDHIITDPPYNISKKNNFNTMKSSNRKGIYFGDWDNGFDIYNWIEKYSKLVKINGSMIIFCSYRYISYLINFIEKCDFDVKDIIEWKKTNPMPRNVNRRYVQDTEFAIWAVKKKSRWTFNKPRDKKYLRSTFVSPVVSGLERTSHPTQKSLSIIEELIKIHTNEGDLILDMFLGSGTTALACLRNNRKILGIEKDKVYFNIAVERIQQLYK</sequence>
<accession>F9QCL0</accession>
<dbReference type="InterPro" id="IPR031303">
    <property type="entry name" value="C5_meth_CS"/>
</dbReference>
<dbReference type="CDD" id="cd00315">
    <property type="entry name" value="Cyt_C5_DNA_methylase"/>
    <property type="match status" value="1"/>
</dbReference>
<evidence type="ECO:0000256" key="4">
    <source>
        <dbReference type="ARBA" id="ARBA00022679"/>
    </source>
</evidence>
<dbReference type="PANTHER" id="PTHR10629:SF52">
    <property type="entry name" value="DNA (CYTOSINE-5)-METHYLTRANSFERASE 1"/>
    <property type="match status" value="1"/>
</dbReference>
<evidence type="ECO:0000313" key="10">
    <source>
        <dbReference type="Proteomes" id="UP000005055"/>
    </source>
</evidence>
<dbReference type="GO" id="GO:0044027">
    <property type="term" value="P:negative regulation of gene expression via chromosomal CpG island methylation"/>
    <property type="evidence" value="ECO:0007669"/>
    <property type="project" value="TreeGrafter"/>
</dbReference>
<evidence type="ECO:0000259" key="8">
    <source>
        <dbReference type="Pfam" id="PF01555"/>
    </source>
</evidence>
<evidence type="ECO:0000256" key="6">
    <source>
        <dbReference type="ARBA" id="ARBA00022747"/>
    </source>
</evidence>
<dbReference type="REBASE" id="40506">
    <property type="entry name" value="M.Man1340ORF832P"/>
</dbReference>
<feature type="domain" description="DNA methylase N-4/N-6" evidence="8">
    <location>
        <begin position="390"/>
        <end position="593"/>
    </location>
</feature>
<feature type="active site" evidence="7">
    <location>
        <position position="84"/>
    </location>
</feature>
<dbReference type="InterPro" id="IPR050390">
    <property type="entry name" value="C5-Methyltransferase"/>
</dbReference>
<organism evidence="9 10">
    <name type="scientific">Mycoplasmopsis anatis 1340</name>
    <dbReference type="NCBI Taxonomy" id="1034808"/>
    <lineage>
        <taxon>Bacteria</taxon>
        <taxon>Bacillati</taxon>
        <taxon>Mycoplasmatota</taxon>
        <taxon>Mycoplasmoidales</taxon>
        <taxon>Metamycoplasmataceae</taxon>
        <taxon>Mycoplasmopsis</taxon>
    </lineage>
</organism>
<evidence type="ECO:0000256" key="7">
    <source>
        <dbReference type="PROSITE-ProRule" id="PRU01016"/>
    </source>
</evidence>
<comment type="similarity">
    <text evidence="7">Belongs to the class I-like SAM-binding methyltransferase superfamily. C5-methyltransferase family.</text>
</comment>
<dbReference type="Gene3D" id="3.90.120.10">
    <property type="entry name" value="DNA Methylase, subunit A, domain 2"/>
    <property type="match status" value="1"/>
</dbReference>
<dbReference type="eggNOG" id="COG1092">
    <property type="taxonomic scope" value="Bacteria"/>
</dbReference>
<dbReference type="PRINTS" id="PR00508">
    <property type="entry name" value="S21N4MTFRASE"/>
</dbReference>
<keyword evidence="6" id="KW-0680">Restriction system</keyword>
<dbReference type="GO" id="GO:0032259">
    <property type="term" value="P:methylation"/>
    <property type="evidence" value="ECO:0007669"/>
    <property type="project" value="UniProtKB-KW"/>
</dbReference>
<dbReference type="PANTHER" id="PTHR10629">
    <property type="entry name" value="CYTOSINE-SPECIFIC METHYLTRANSFERASE"/>
    <property type="match status" value="1"/>
</dbReference>
<dbReference type="eggNOG" id="COG0863">
    <property type="taxonomic scope" value="Bacteria"/>
</dbReference>
<dbReference type="GeneID" id="65654079"/>
<dbReference type="Pfam" id="PF01555">
    <property type="entry name" value="N6_N4_Mtase"/>
    <property type="match status" value="1"/>
</dbReference>
<dbReference type="RefSeq" id="WP_006886229.1">
    <property type="nucleotide sequence ID" value="NZ_AFVJ01000005.1"/>
</dbReference>